<evidence type="ECO:0000256" key="2">
    <source>
        <dbReference type="ARBA" id="ARBA00022980"/>
    </source>
</evidence>
<gene>
    <name evidence="5 6" type="primary">rpmF</name>
    <name evidence="6" type="ORF">CCUN_0076</name>
</gene>
<dbReference type="GO" id="GO:0003735">
    <property type="term" value="F:structural constituent of ribosome"/>
    <property type="evidence" value="ECO:0007669"/>
    <property type="project" value="InterPro"/>
</dbReference>
<accession>A0A1W6BUJ0</accession>
<dbReference type="InterPro" id="IPR002677">
    <property type="entry name" value="Ribosomal_bL32"/>
</dbReference>
<dbReference type="PANTHER" id="PTHR35534:SF1">
    <property type="entry name" value="LARGE RIBOSOMAL SUBUNIT PROTEIN BL32"/>
    <property type="match status" value="1"/>
</dbReference>
<dbReference type="GO" id="GO:0006412">
    <property type="term" value="P:translation"/>
    <property type="evidence" value="ECO:0007669"/>
    <property type="project" value="UniProtKB-UniRule"/>
</dbReference>
<dbReference type="InterPro" id="IPR044957">
    <property type="entry name" value="Ribosomal_bL32_bact"/>
</dbReference>
<dbReference type="SUPFAM" id="SSF57829">
    <property type="entry name" value="Zn-binding ribosomal proteins"/>
    <property type="match status" value="1"/>
</dbReference>
<dbReference type="AlphaFoldDB" id="A0A1W6BUJ0"/>
<dbReference type="STRING" id="1121267.CCUN_0076"/>
<evidence type="ECO:0000313" key="6">
    <source>
        <dbReference type="EMBL" id="ARJ55744.1"/>
    </source>
</evidence>
<name>A0A1W6BUJ0_9BACT</name>
<dbReference type="KEGG" id="ccun:CCUN_0076"/>
<dbReference type="HAMAP" id="MF_00340">
    <property type="entry name" value="Ribosomal_bL32"/>
    <property type="match status" value="1"/>
</dbReference>
<sequence length="48" mass="5681">MAVPKRRVSKTRAAKRRTHYKITLVKPVKDKDGSYKMPHRINPVTKEY</sequence>
<reference evidence="6 7" key="1">
    <citation type="submission" date="2017-04" db="EMBL/GenBank/DDBJ databases">
        <title>Complete genome sequence of the Campylobacter cuniculorum type strain LMG24588.</title>
        <authorList>
            <person name="Miller W.G."/>
            <person name="Yee E."/>
            <person name="Revez J."/>
            <person name="Bono J.L."/>
            <person name="Rossi M."/>
        </authorList>
    </citation>
    <scope>NUCLEOTIDE SEQUENCE [LARGE SCALE GENOMIC DNA]</scope>
    <source>
        <strain evidence="6 7">LMG 24588</strain>
    </source>
</reference>
<dbReference type="Pfam" id="PF01783">
    <property type="entry name" value="Ribosomal_L32p"/>
    <property type="match status" value="1"/>
</dbReference>
<dbReference type="InterPro" id="IPR011332">
    <property type="entry name" value="Ribosomal_zn-bd"/>
</dbReference>
<dbReference type="OrthoDB" id="9801927at2"/>
<evidence type="ECO:0000256" key="4">
    <source>
        <dbReference type="ARBA" id="ARBA00035178"/>
    </source>
</evidence>
<evidence type="ECO:0000256" key="3">
    <source>
        <dbReference type="ARBA" id="ARBA00023274"/>
    </source>
</evidence>
<dbReference type="Proteomes" id="UP000192902">
    <property type="component" value="Chromosome"/>
</dbReference>
<organism evidence="6 7">
    <name type="scientific">Campylobacter cuniculorum DSM 23162 = LMG 24588</name>
    <dbReference type="NCBI Taxonomy" id="1121267"/>
    <lineage>
        <taxon>Bacteria</taxon>
        <taxon>Pseudomonadati</taxon>
        <taxon>Campylobacterota</taxon>
        <taxon>Epsilonproteobacteria</taxon>
        <taxon>Campylobacterales</taxon>
        <taxon>Campylobacteraceae</taxon>
        <taxon>Campylobacter</taxon>
    </lineage>
</organism>
<comment type="similarity">
    <text evidence="1 5">Belongs to the bacterial ribosomal protein bL32 family.</text>
</comment>
<dbReference type="NCBIfam" id="TIGR01031">
    <property type="entry name" value="rpmF_bact"/>
    <property type="match status" value="1"/>
</dbReference>
<protein>
    <recommendedName>
        <fullName evidence="4 5">Large ribosomal subunit protein bL32</fullName>
    </recommendedName>
</protein>
<proteinExistence type="inferred from homology"/>
<keyword evidence="2 5" id="KW-0689">Ribosomal protein</keyword>
<evidence type="ECO:0000256" key="5">
    <source>
        <dbReference type="HAMAP-Rule" id="MF_00340"/>
    </source>
</evidence>
<dbReference type="RefSeq" id="WP_027304978.1">
    <property type="nucleotide sequence ID" value="NZ_CP020867.1"/>
</dbReference>
<evidence type="ECO:0000313" key="7">
    <source>
        <dbReference type="Proteomes" id="UP000192902"/>
    </source>
</evidence>
<dbReference type="EMBL" id="CP020867">
    <property type="protein sequence ID" value="ARJ55744.1"/>
    <property type="molecule type" value="Genomic_DNA"/>
</dbReference>
<dbReference type="eggNOG" id="COG0333">
    <property type="taxonomic scope" value="Bacteria"/>
</dbReference>
<dbReference type="PANTHER" id="PTHR35534">
    <property type="entry name" value="50S RIBOSOMAL PROTEIN L32"/>
    <property type="match status" value="1"/>
</dbReference>
<evidence type="ECO:0000256" key="1">
    <source>
        <dbReference type="ARBA" id="ARBA00008560"/>
    </source>
</evidence>
<keyword evidence="3 5" id="KW-0687">Ribonucleoprotein</keyword>
<dbReference type="GO" id="GO:0015934">
    <property type="term" value="C:large ribosomal subunit"/>
    <property type="evidence" value="ECO:0007669"/>
    <property type="project" value="InterPro"/>
</dbReference>